<feature type="transmembrane region" description="Helical" evidence="9">
    <location>
        <begin position="122"/>
        <end position="143"/>
    </location>
</feature>
<keyword evidence="8 9" id="KW-0012">Acyltransferase</keyword>
<feature type="domain" description="CN hydrolase" evidence="10">
    <location>
        <begin position="226"/>
        <end position="464"/>
    </location>
</feature>
<keyword evidence="5 9" id="KW-0812">Transmembrane</keyword>
<feature type="transmembrane region" description="Helical" evidence="9">
    <location>
        <begin position="192"/>
        <end position="210"/>
    </location>
</feature>
<evidence type="ECO:0000256" key="1">
    <source>
        <dbReference type="ARBA" id="ARBA00004651"/>
    </source>
</evidence>
<evidence type="ECO:0000256" key="9">
    <source>
        <dbReference type="HAMAP-Rule" id="MF_01148"/>
    </source>
</evidence>
<dbReference type="PROSITE" id="PS50263">
    <property type="entry name" value="CN_HYDROLASE"/>
    <property type="match status" value="1"/>
</dbReference>
<comment type="pathway">
    <text evidence="9">Protein modification; lipoprotein biosynthesis (N-acyl transfer).</text>
</comment>
<accession>A0ABS5E8S1</accession>
<dbReference type="NCBIfam" id="TIGR00546">
    <property type="entry name" value="lnt"/>
    <property type="match status" value="1"/>
</dbReference>
<comment type="similarity">
    <text evidence="2 9">Belongs to the CN hydrolase family. Apolipoprotein N-acyltransferase subfamily.</text>
</comment>
<keyword evidence="4 9" id="KW-0808">Transferase</keyword>
<name>A0ABS5E8S1_9PROT</name>
<keyword evidence="3 9" id="KW-1003">Cell membrane</keyword>
<organism evidence="11 12">
    <name type="scientific">Neokomagataea anthophila</name>
    <dbReference type="NCBI Taxonomy" id="2826925"/>
    <lineage>
        <taxon>Bacteria</taxon>
        <taxon>Pseudomonadati</taxon>
        <taxon>Pseudomonadota</taxon>
        <taxon>Alphaproteobacteria</taxon>
        <taxon>Acetobacterales</taxon>
        <taxon>Acetobacteraceae</taxon>
        <taxon>Neokomagataea</taxon>
    </lineage>
</organism>
<evidence type="ECO:0000256" key="2">
    <source>
        <dbReference type="ARBA" id="ARBA00010065"/>
    </source>
</evidence>
<dbReference type="PANTHER" id="PTHR38686">
    <property type="entry name" value="APOLIPOPROTEIN N-ACYLTRANSFERASE"/>
    <property type="match status" value="1"/>
</dbReference>
<evidence type="ECO:0000256" key="4">
    <source>
        <dbReference type="ARBA" id="ARBA00022679"/>
    </source>
</evidence>
<dbReference type="Pfam" id="PF20154">
    <property type="entry name" value="LNT_N"/>
    <property type="match status" value="1"/>
</dbReference>
<comment type="catalytic activity">
    <reaction evidence="9">
        <text>N-terminal S-1,2-diacyl-sn-glyceryl-L-cysteinyl-[lipoprotein] + a glycerophospholipid = N-acyl-S-1,2-diacyl-sn-glyceryl-L-cysteinyl-[lipoprotein] + a 2-acyl-sn-glycero-3-phospholipid + H(+)</text>
        <dbReference type="Rhea" id="RHEA:48228"/>
        <dbReference type="Rhea" id="RHEA-COMP:14681"/>
        <dbReference type="Rhea" id="RHEA-COMP:14684"/>
        <dbReference type="ChEBI" id="CHEBI:15378"/>
        <dbReference type="ChEBI" id="CHEBI:136912"/>
        <dbReference type="ChEBI" id="CHEBI:140656"/>
        <dbReference type="ChEBI" id="CHEBI:140657"/>
        <dbReference type="ChEBI" id="CHEBI:140660"/>
        <dbReference type="EC" id="2.3.1.269"/>
    </reaction>
</comment>
<evidence type="ECO:0000259" key="10">
    <source>
        <dbReference type="PROSITE" id="PS50263"/>
    </source>
</evidence>
<keyword evidence="6 9" id="KW-1133">Transmembrane helix</keyword>
<keyword evidence="7 9" id="KW-0472">Membrane</keyword>
<evidence type="ECO:0000256" key="7">
    <source>
        <dbReference type="ARBA" id="ARBA00023136"/>
    </source>
</evidence>
<comment type="caution">
    <text evidence="11">The sequence shown here is derived from an EMBL/GenBank/DDBJ whole genome shotgun (WGS) entry which is preliminary data.</text>
</comment>
<evidence type="ECO:0000313" key="12">
    <source>
        <dbReference type="Proteomes" id="UP000677812"/>
    </source>
</evidence>
<dbReference type="InterPro" id="IPR045378">
    <property type="entry name" value="LNT_N"/>
</dbReference>
<feature type="transmembrane region" description="Helical" evidence="9">
    <location>
        <begin position="163"/>
        <end position="185"/>
    </location>
</feature>
<evidence type="ECO:0000256" key="3">
    <source>
        <dbReference type="ARBA" id="ARBA00022475"/>
    </source>
</evidence>
<comment type="subcellular location">
    <subcellularLocation>
        <location evidence="1 9">Cell membrane</location>
        <topology evidence="1 9">Multi-pass membrane protein</topology>
    </subcellularLocation>
</comment>
<dbReference type="HAMAP" id="MF_01148">
    <property type="entry name" value="Lnt"/>
    <property type="match status" value="1"/>
</dbReference>
<comment type="function">
    <text evidence="9">Catalyzes the phospholipid dependent N-acylation of the N-terminal cysteine of apolipoprotein, the last step in lipoprotein maturation.</text>
</comment>
<dbReference type="Proteomes" id="UP000677812">
    <property type="component" value="Unassembled WGS sequence"/>
</dbReference>
<reference evidence="11 12" key="1">
    <citation type="submission" date="2021-04" db="EMBL/GenBank/DDBJ databases">
        <title>The complete genome sequence of Neokomagataea sp. TBRC 2177.</title>
        <authorList>
            <person name="Charoenyingcharoen P."/>
            <person name="Yukphan P."/>
        </authorList>
    </citation>
    <scope>NUCLEOTIDE SEQUENCE [LARGE SCALE GENOMIC DNA]</scope>
    <source>
        <strain evidence="11 12">TBRC 2177</strain>
    </source>
</reference>
<evidence type="ECO:0000256" key="5">
    <source>
        <dbReference type="ARBA" id="ARBA00022692"/>
    </source>
</evidence>
<dbReference type="SUPFAM" id="SSF56317">
    <property type="entry name" value="Carbon-nitrogen hydrolase"/>
    <property type="match status" value="1"/>
</dbReference>
<dbReference type="InterPro" id="IPR004563">
    <property type="entry name" value="Apolipo_AcylTrfase"/>
</dbReference>
<dbReference type="RefSeq" id="WP_211682550.1">
    <property type="nucleotide sequence ID" value="NZ_JAGRQH010000007.1"/>
</dbReference>
<dbReference type="Pfam" id="PF00795">
    <property type="entry name" value="CN_hydrolase"/>
    <property type="match status" value="1"/>
</dbReference>
<evidence type="ECO:0000256" key="6">
    <source>
        <dbReference type="ARBA" id="ARBA00022989"/>
    </source>
</evidence>
<sequence length="499" mass="53738">MNPTLPLSGWRFGALLLGVGALTALAFPPVCFVPVLPIGLLLLYRAAEDAASWKLAALYGFLFGLGLHTAGLYWLTNAILTRVHDFWWVLPIAAPGVACVIAPLVAIPAVACRWVPPGWRRVLMFAGSWTLADMARVLLFSGFPWNPLGSALEVSGGLGDVLIQPASVIGVDGLTLAVVLAALTVTRGRRGVALVSCGLVVWVGWSAWHMRHVVTLPAQNPRVVVVQGNVSEDQILTRAVRVENFLRYLRLTAQGVHAAQAAGDDKPIVAIWPESGFPGILDEDAAARSYIARAADGAMTMVGSDRELQGHWYNSLEVVDPSGNIAAVYDKSRLVPFGEYKPWIVPFNLLPETLTPGEGLKTLDQPGIGRVGPMVCYEVVFSGAVIAAHQRPNWLVTISNDAWFGNSAGPRQHLATGRMRAVEEGLPMVFANNTGISAIYDGQGHEMQRLGWGVAQEMVADLPSPLSPTVFSRLGRHFPLCLAALCVLLALIPKRRLRV</sequence>
<gene>
    <name evidence="9 11" type="primary">lnt</name>
    <name evidence="11" type="ORF">KB213_09610</name>
</gene>
<feature type="transmembrane region" description="Helical" evidence="9">
    <location>
        <begin position="56"/>
        <end position="75"/>
    </location>
</feature>
<dbReference type="InterPro" id="IPR003010">
    <property type="entry name" value="C-N_Hydrolase"/>
</dbReference>
<dbReference type="EC" id="2.3.1.269" evidence="9"/>
<proteinExistence type="inferred from homology"/>
<dbReference type="CDD" id="cd07571">
    <property type="entry name" value="ALP_N-acyl_transferase"/>
    <property type="match status" value="1"/>
</dbReference>
<evidence type="ECO:0000256" key="8">
    <source>
        <dbReference type="ARBA" id="ARBA00023315"/>
    </source>
</evidence>
<dbReference type="PANTHER" id="PTHR38686:SF1">
    <property type="entry name" value="APOLIPOPROTEIN N-ACYLTRANSFERASE"/>
    <property type="match status" value="1"/>
</dbReference>
<dbReference type="InterPro" id="IPR036526">
    <property type="entry name" value="C-N_Hydrolase_sf"/>
</dbReference>
<evidence type="ECO:0000313" key="11">
    <source>
        <dbReference type="EMBL" id="MBR0560304.1"/>
    </source>
</evidence>
<feature type="transmembrane region" description="Helical" evidence="9">
    <location>
        <begin position="12"/>
        <end position="44"/>
    </location>
</feature>
<keyword evidence="12" id="KW-1185">Reference proteome</keyword>
<dbReference type="EMBL" id="JAGRQH010000007">
    <property type="protein sequence ID" value="MBR0560304.1"/>
    <property type="molecule type" value="Genomic_DNA"/>
</dbReference>
<dbReference type="Gene3D" id="3.60.110.10">
    <property type="entry name" value="Carbon-nitrogen hydrolase"/>
    <property type="match status" value="1"/>
</dbReference>
<protein>
    <recommendedName>
        <fullName evidence="9">Apolipoprotein N-acyltransferase</fullName>
        <shortName evidence="9">ALP N-acyltransferase</shortName>
        <ecNumber evidence="9">2.3.1.269</ecNumber>
    </recommendedName>
</protein>
<feature type="transmembrane region" description="Helical" evidence="9">
    <location>
        <begin position="87"/>
        <end position="110"/>
    </location>
</feature>